<sequence>MRLLLLFTILLVSFAGIFEVLYLNSVEKLEKGSHEEKEKIAKGIELLLFADEKLEWKFYGKTMILSNPKEITIENFNAEKIGKYLKISAKKAVFYTDEKKIYLYGDVNLKFLRRGKSFFIKVSKAIVDLKAKVIRGYGLFEGREGNKLLKGNGFIYTFDGKIFKIEKNVQVSINSN</sequence>
<name>A0A9D0YPT4_AQUAO</name>
<evidence type="ECO:0000313" key="2">
    <source>
        <dbReference type="Proteomes" id="UP000606463"/>
    </source>
</evidence>
<accession>A0A9D0YPT4</accession>
<gene>
    <name evidence="1" type="primary">lptC</name>
    <name evidence="1" type="ORF">EYH37_04825</name>
</gene>
<dbReference type="Pfam" id="PF06835">
    <property type="entry name" value="LptC"/>
    <property type="match status" value="1"/>
</dbReference>
<dbReference type="AlphaFoldDB" id="A0A9D0YPT4"/>
<evidence type="ECO:0000313" key="1">
    <source>
        <dbReference type="EMBL" id="HIP98667.1"/>
    </source>
</evidence>
<dbReference type="Proteomes" id="UP000606463">
    <property type="component" value="Unassembled WGS sequence"/>
</dbReference>
<reference evidence="1" key="1">
    <citation type="journal article" date="2020" name="ISME J.">
        <title>Gammaproteobacteria mediating utilization of methyl-, sulfur- and petroleum organic compounds in deep ocean hydrothermal plumes.</title>
        <authorList>
            <person name="Zhou Z."/>
            <person name="Liu Y."/>
            <person name="Pan J."/>
            <person name="Cron B.R."/>
            <person name="Toner B.M."/>
            <person name="Anantharaman K."/>
            <person name="Breier J.A."/>
            <person name="Dick G.J."/>
            <person name="Li M."/>
        </authorList>
    </citation>
    <scope>NUCLEOTIDE SEQUENCE</scope>
    <source>
        <strain evidence="1">SZUA-1501</strain>
    </source>
</reference>
<dbReference type="InterPro" id="IPR010664">
    <property type="entry name" value="LipoPS_assembly_LptC-rel"/>
</dbReference>
<dbReference type="GO" id="GO:0015221">
    <property type="term" value="F:lipopolysaccharide transmembrane transporter activity"/>
    <property type="evidence" value="ECO:0007669"/>
    <property type="project" value="InterPro"/>
</dbReference>
<dbReference type="EMBL" id="DQVE01000049">
    <property type="protein sequence ID" value="HIP98667.1"/>
    <property type="molecule type" value="Genomic_DNA"/>
</dbReference>
<dbReference type="InterPro" id="IPR026265">
    <property type="entry name" value="LptC"/>
</dbReference>
<protein>
    <submittedName>
        <fullName evidence="1">LPS export ABC transporter periplasmic protein LptC</fullName>
    </submittedName>
</protein>
<organism evidence="1 2">
    <name type="scientific">Aquifex aeolicus</name>
    <dbReference type="NCBI Taxonomy" id="63363"/>
    <lineage>
        <taxon>Bacteria</taxon>
        <taxon>Pseudomonadati</taxon>
        <taxon>Aquificota</taxon>
        <taxon>Aquificia</taxon>
        <taxon>Aquificales</taxon>
        <taxon>Aquificaceae</taxon>
        <taxon>Aquifex</taxon>
    </lineage>
</organism>
<dbReference type="NCBIfam" id="TIGR04409">
    <property type="entry name" value="LptC_YrbK"/>
    <property type="match status" value="1"/>
</dbReference>
<proteinExistence type="predicted"/>
<comment type="caution">
    <text evidence="1">The sequence shown here is derived from an EMBL/GenBank/DDBJ whole genome shotgun (WGS) entry which is preliminary data.</text>
</comment>
<dbReference type="GO" id="GO:0005886">
    <property type="term" value="C:plasma membrane"/>
    <property type="evidence" value="ECO:0007669"/>
    <property type="project" value="InterPro"/>
</dbReference>